<protein>
    <submittedName>
        <fullName evidence="13">Protein goliath</fullName>
    </submittedName>
</protein>
<evidence type="ECO:0000313" key="16">
    <source>
        <dbReference type="WormBase" id="SRAE_2000229800"/>
    </source>
</evidence>
<organism evidence="13">
    <name type="scientific">Strongyloides ratti</name>
    <name type="common">Parasitic roundworm</name>
    <dbReference type="NCBI Taxonomy" id="34506"/>
    <lineage>
        <taxon>Eukaryota</taxon>
        <taxon>Metazoa</taxon>
        <taxon>Ecdysozoa</taxon>
        <taxon>Nematoda</taxon>
        <taxon>Chromadorea</taxon>
        <taxon>Rhabditida</taxon>
        <taxon>Tylenchina</taxon>
        <taxon>Panagrolaimomorpha</taxon>
        <taxon>Strongyloidoidea</taxon>
        <taxon>Strongyloididae</taxon>
        <taxon>Strongyloides</taxon>
    </lineage>
</organism>
<dbReference type="InterPro" id="IPR001841">
    <property type="entry name" value="Znf_RING"/>
</dbReference>
<evidence type="ECO:0000313" key="15">
    <source>
        <dbReference type="WBParaSite" id="SRAE_2000229800.1"/>
    </source>
</evidence>
<feature type="chain" id="PRO_5015030684" evidence="11">
    <location>
        <begin position="23"/>
        <end position="621"/>
    </location>
</feature>
<evidence type="ECO:0000256" key="7">
    <source>
        <dbReference type="ARBA" id="ARBA00023136"/>
    </source>
</evidence>
<dbReference type="GO" id="GO:0008270">
    <property type="term" value="F:zinc ion binding"/>
    <property type="evidence" value="ECO:0007669"/>
    <property type="project" value="UniProtKB-KW"/>
</dbReference>
<dbReference type="InterPro" id="IPR013083">
    <property type="entry name" value="Znf_RING/FYVE/PHD"/>
</dbReference>
<dbReference type="Pfam" id="PF13639">
    <property type="entry name" value="zf-RING_2"/>
    <property type="match status" value="1"/>
</dbReference>
<dbReference type="SMART" id="SM00184">
    <property type="entry name" value="RING"/>
    <property type="match status" value="1"/>
</dbReference>
<dbReference type="EMBL" id="LN609529">
    <property type="protein sequence ID" value="CEF67637.1"/>
    <property type="molecule type" value="Genomic_DNA"/>
</dbReference>
<comment type="subcellular location">
    <subcellularLocation>
        <location evidence="1">Membrane</location>
    </subcellularLocation>
</comment>
<evidence type="ECO:0000256" key="5">
    <source>
        <dbReference type="ARBA" id="ARBA00022833"/>
    </source>
</evidence>
<reference evidence="15" key="2">
    <citation type="submission" date="2020-12" db="UniProtKB">
        <authorList>
            <consortium name="WormBaseParasite"/>
        </authorList>
    </citation>
    <scope>IDENTIFICATION</scope>
</reference>
<feature type="region of interest" description="Disordered" evidence="9">
    <location>
        <begin position="341"/>
        <end position="366"/>
    </location>
</feature>
<dbReference type="FunFam" id="3.30.40.10:FF:000009">
    <property type="entry name" value="E3 ubiquitin-protein ligase RNF130"/>
    <property type="match status" value="1"/>
</dbReference>
<dbReference type="WormBase" id="SRAE_2000229800">
    <property type="protein sequence ID" value="SRP10823"/>
    <property type="gene ID" value="WBGene00262508"/>
</dbReference>
<dbReference type="AlphaFoldDB" id="A0A090LD07"/>
<evidence type="ECO:0000313" key="13">
    <source>
        <dbReference type="EMBL" id="CEF67637.1"/>
    </source>
</evidence>
<keyword evidence="4 8" id="KW-0863">Zinc-finger</keyword>
<evidence type="ECO:0000256" key="3">
    <source>
        <dbReference type="ARBA" id="ARBA00022723"/>
    </source>
</evidence>
<dbReference type="SUPFAM" id="SSF57850">
    <property type="entry name" value="RING/U-box"/>
    <property type="match status" value="1"/>
</dbReference>
<keyword evidence="3" id="KW-0479">Metal-binding</keyword>
<evidence type="ECO:0000256" key="4">
    <source>
        <dbReference type="ARBA" id="ARBA00022771"/>
    </source>
</evidence>
<dbReference type="OrthoDB" id="5357315at2759"/>
<evidence type="ECO:0000256" key="2">
    <source>
        <dbReference type="ARBA" id="ARBA00022692"/>
    </source>
</evidence>
<accession>A0A090LD07</accession>
<dbReference type="PANTHER" id="PTHR46539">
    <property type="entry name" value="E3 UBIQUITIN-PROTEIN LIGASE ATL42"/>
    <property type="match status" value="1"/>
</dbReference>
<name>A0A090LD07_STRRB</name>
<evidence type="ECO:0000259" key="12">
    <source>
        <dbReference type="PROSITE" id="PS50089"/>
    </source>
</evidence>
<feature type="compositionally biased region" description="Polar residues" evidence="9">
    <location>
        <begin position="345"/>
        <end position="360"/>
    </location>
</feature>
<proteinExistence type="predicted"/>
<dbReference type="STRING" id="34506.A0A090LD07"/>
<keyword evidence="2 10" id="KW-0812">Transmembrane</keyword>
<dbReference type="Gene3D" id="3.30.40.10">
    <property type="entry name" value="Zinc/RING finger domain, C3HC4 (zinc finger)"/>
    <property type="match status" value="1"/>
</dbReference>
<reference evidence="13 14" key="1">
    <citation type="submission" date="2014-09" db="EMBL/GenBank/DDBJ databases">
        <authorList>
            <person name="Martin A.A."/>
        </authorList>
    </citation>
    <scope>NUCLEOTIDE SEQUENCE</scope>
    <source>
        <strain evidence="14">ED321</strain>
        <strain evidence="13">ED321 Heterogonic</strain>
    </source>
</reference>
<dbReference type="GeneID" id="36380002"/>
<feature type="transmembrane region" description="Helical" evidence="10">
    <location>
        <begin position="191"/>
        <end position="214"/>
    </location>
</feature>
<sequence length="621" mass="69601">MAFKNFVIKVAVFLFILFKITLEEILTCGTSSYQVSYFPTLSFGKINSTDGNLQSSTPHFYVPGKHYFQNMTYSLTSNNLCEANRDSNNKNHNKNFNNQNNVVTLCKDCYTCPQKLTKIYNLLQEIAKENNINSLLVIIPNMKEYNFNVRGVSEIAITFAFTSENIKDVSVCELTDTIESDALRSFSKTSVLFVSISFIILMVISLAWLVFYYIQRFRYAHAKDRLQRRLFNAAKKALTRIPTKSVKHGDKEMESECPICIDPYNAGDIIRILPCGHIYHKTCSEIWLLEHRTCPLCKSDILKAFGYHLTVGGKKRGNPQITTSRGSHGQRTLEEHIHISRRENNNSVSERASSNTSSDSRILADGHSPLSDTVMYPFSERSDIQDPFTFLGSSSPQLVQVINASNTKNFQLIPLAVHMGTSTIKKKVSNDSSHQEFEDNPKRVFKNDKNILTKNVGDITNKNVGQNIEGKKRESFNLTATDVEPKSMRGKFVNLIHCPNEKPSFRFMSIDGSSPTIKTSPESVSLNKNKLANLEGSSVSSTSSLFSSSRPTATIRSTNTASSLSLNNSENDILSIMPGFIKDITPNSLIDDESPINGISNITATAMIHQPPNQNIHKNDF</sequence>
<evidence type="ECO:0000256" key="8">
    <source>
        <dbReference type="PROSITE-ProRule" id="PRU00175"/>
    </source>
</evidence>
<dbReference type="WBParaSite" id="SRAE_2000229800.1">
    <property type="protein sequence ID" value="SRAE_2000229800.1"/>
    <property type="gene ID" value="WBGene00262508"/>
</dbReference>
<dbReference type="PROSITE" id="PS50089">
    <property type="entry name" value="ZF_RING_2"/>
    <property type="match status" value="1"/>
</dbReference>
<keyword evidence="7 10" id="KW-0472">Membrane</keyword>
<evidence type="ECO:0000256" key="1">
    <source>
        <dbReference type="ARBA" id="ARBA00004370"/>
    </source>
</evidence>
<feature type="signal peptide" evidence="11">
    <location>
        <begin position="1"/>
        <end position="22"/>
    </location>
</feature>
<evidence type="ECO:0000256" key="10">
    <source>
        <dbReference type="SAM" id="Phobius"/>
    </source>
</evidence>
<dbReference type="GO" id="GO:0016020">
    <property type="term" value="C:membrane"/>
    <property type="evidence" value="ECO:0007669"/>
    <property type="project" value="UniProtKB-SubCell"/>
</dbReference>
<evidence type="ECO:0000256" key="9">
    <source>
        <dbReference type="SAM" id="MobiDB-lite"/>
    </source>
</evidence>
<evidence type="ECO:0000256" key="6">
    <source>
        <dbReference type="ARBA" id="ARBA00022989"/>
    </source>
</evidence>
<dbReference type="CTD" id="36380002"/>
<dbReference type="RefSeq" id="XP_024506837.1">
    <property type="nucleotide sequence ID" value="XM_024653352.1"/>
</dbReference>
<feature type="domain" description="RING-type" evidence="12">
    <location>
        <begin position="257"/>
        <end position="298"/>
    </location>
</feature>
<gene>
    <name evidence="13 15 16" type="ORF">SRAE_2000229800</name>
</gene>
<dbReference type="PANTHER" id="PTHR46539:SF23">
    <property type="entry name" value="RING-TYPE DOMAIN-CONTAINING PROTEIN"/>
    <property type="match status" value="1"/>
</dbReference>
<keyword evidence="11" id="KW-0732">Signal</keyword>
<evidence type="ECO:0000256" key="11">
    <source>
        <dbReference type="SAM" id="SignalP"/>
    </source>
</evidence>
<keyword evidence="5" id="KW-0862">Zinc</keyword>
<keyword evidence="14" id="KW-1185">Reference proteome</keyword>
<keyword evidence="6 10" id="KW-1133">Transmembrane helix</keyword>
<evidence type="ECO:0000313" key="14">
    <source>
        <dbReference type="Proteomes" id="UP000035682"/>
    </source>
</evidence>
<dbReference type="Proteomes" id="UP000035682">
    <property type="component" value="Unplaced"/>
</dbReference>